<dbReference type="Proteomes" id="UP001201812">
    <property type="component" value="Unassembled WGS sequence"/>
</dbReference>
<keyword evidence="3" id="KW-1185">Reference proteome</keyword>
<evidence type="ECO:0000256" key="1">
    <source>
        <dbReference type="SAM" id="MobiDB-lite"/>
    </source>
</evidence>
<sequence>MEQLQDAQQEIRAQYPVEVRADYFALLRRWLCGQISVTELDKQARRLIDTDIHTKFLLSLIKFFENEGVNAVEPDWENFSVRTAAGFLPTKRMIAAWAMVAAMENGLFDVDPKIADEIFDHVRTLMTNVMESILKMSRGFICDESGFTHAFGHKKLRMDNNVGHIVPATEPIIADDLLDCLDLEPEIIPHASLRERLIKRLENVANCHPNLSDSATNVQTSTVSKNTKR</sequence>
<dbReference type="EMBL" id="JAKKPZ010000010">
    <property type="protein sequence ID" value="KAI1716229.1"/>
    <property type="molecule type" value="Genomic_DNA"/>
</dbReference>
<evidence type="ECO:0000313" key="2">
    <source>
        <dbReference type="EMBL" id="KAI1716229.1"/>
    </source>
</evidence>
<organism evidence="2 3">
    <name type="scientific">Ditylenchus destructor</name>
    <dbReference type="NCBI Taxonomy" id="166010"/>
    <lineage>
        <taxon>Eukaryota</taxon>
        <taxon>Metazoa</taxon>
        <taxon>Ecdysozoa</taxon>
        <taxon>Nematoda</taxon>
        <taxon>Chromadorea</taxon>
        <taxon>Rhabditida</taxon>
        <taxon>Tylenchina</taxon>
        <taxon>Tylenchomorpha</taxon>
        <taxon>Sphaerularioidea</taxon>
        <taxon>Anguinidae</taxon>
        <taxon>Anguininae</taxon>
        <taxon>Ditylenchus</taxon>
    </lineage>
</organism>
<dbReference type="AlphaFoldDB" id="A0AAD4N303"/>
<gene>
    <name evidence="2" type="ORF">DdX_07265</name>
</gene>
<accession>A0AAD4N303</accession>
<proteinExistence type="predicted"/>
<evidence type="ECO:0000313" key="3">
    <source>
        <dbReference type="Proteomes" id="UP001201812"/>
    </source>
</evidence>
<feature type="region of interest" description="Disordered" evidence="1">
    <location>
        <begin position="209"/>
        <end position="229"/>
    </location>
</feature>
<reference evidence="2" key="1">
    <citation type="submission" date="2022-01" db="EMBL/GenBank/DDBJ databases">
        <title>Genome Sequence Resource for Two Populations of Ditylenchus destructor, the Migratory Endoparasitic Phytonematode.</title>
        <authorList>
            <person name="Zhang H."/>
            <person name="Lin R."/>
            <person name="Xie B."/>
        </authorList>
    </citation>
    <scope>NUCLEOTIDE SEQUENCE</scope>
    <source>
        <strain evidence="2">BazhouSP</strain>
    </source>
</reference>
<name>A0AAD4N303_9BILA</name>
<comment type="caution">
    <text evidence="2">The sequence shown here is derived from an EMBL/GenBank/DDBJ whole genome shotgun (WGS) entry which is preliminary data.</text>
</comment>
<protein>
    <submittedName>
        <fullName evidence="2">Transcriptional adapter 1-like</fullName>
    </submittedName>
</protein>